<keyword evidence="2" id="KW-1185">Reference proteome</keyword>
<comment type="caution">
    <text evidence="1">The sequence shown here is derived from an EMBL/GenBank/DDBJ whole genome shotgun (WGS) entry which is preliminary data.</text>
</comment>
<dbReference type="AlphaFoldDB" id="I4EL23"/>
<protein>
    <submittedName>
        <fullName evidence="1">Uncharacterized protein</fullName>
    </submittedName>
</protein>
<accession>I4EL23</accession>
<gene>
    <name evidence="1" type="ORF">NITHO_4900002</name>
</gene>
<organism evidence="1 2">
    <name type="scientific">Nitrolancea hollandica Lb</name>
    <dbReference type="NCBI Taxonomy" id="1129897"/>
    <lineage>
        <taxon>Bacteria</taxon>
        <taxon>Pseudomonadati</taxon>
        <taxon>Thermomicrobiota</taxon>
        <taxon>Thermomicrobia</taxon>
        <taxon>Sphaerobacterales</taxon>
        <taxon>Sphaerobacterineae</taxon>
        <taxon>Sphaerobacteraceae</taxon>
        <taxon>Nitrolancea</taxon>
    </lineage>
</organism>
<name>I4EL23_9BACT</name>
<dbReference type="EMBL" id="CAGS01000435">
    <property type="protein sequence ID" value="CCF85385.1"/>
    <property type="molecule type" value="Genomic_DNA"/>
</dbReference>
<sequence>MRRRKRAMTERLLFIPTAVRNAYMVADTSGVVGFVERVNSRWIASTRRGQAIRTNTGHVARYRSRNGAADSLIQEVRRPHAA</sequence>
<dbReference type="Proteomes" id="UP000004221">
    <property type="component" value="Unassembled WGS sequence"/>
</dbReference>
<proteinExistence type="predicted"/>
<reference evidence="1 2" key="1">
    <citation type="journal article" date="2012" name="ISME J.">
        <title>Nitrification expanded: discovery, physiology and genomics of a nitrite-oxidizing bacterium from the phylum Chloroflexi.</title>
        <authorList>
            <person name="Sorokin D.Y."/>
            <person name="Lucker S."/>
            <person name="Vejmelkova D."/>
            <person name="Kostrikina N.A."/>
            <person name="Kleerebezem R."/>
            <person name="Rijpstra W.I."/>
            <person name="Damste J.S."/>
            <person name="Le Paslier D."/>
            <person name="Muyzer G."/>
            <person name="Wagner M."/>
            <person name="van Loosdrecht M.C."/>
            <person name="Daims H."/>
        </authorList>
    </citation>
    <scope>NUCLEOTIDE SEQUENCE [LARGE SCALE GENOMIC DNA]</scope>
    <source>
        <strain evidence="2">none</strain>
    </source>
</reference>
<evidence type="ECO:0000313" key="1">
    <source>
        <dbReference type="EMBL" id="CCF85385.1"/>
    </source>
</evidence>
<evidence type="ECO:0000313" key="2">
    <source>
        <dbReference type="Proteomes" id="UP000004221"/>
    </source>
</evidence>